<protein>
    <submittedName>
        <fullName evidence="2">Type III secretion system protein PrgF</fullName>
    </submittedName>
</protein>
<keyword evidence="2" id="KW-0614">Plasmid</keyword>
<keyword evidence="1" id="KW-0472">Membrane</keyword>
<geneLocation type="plasmid" evidence="2">
    <name>pE1123</name>
</geneLocation>
<name>A0A8E7CBH8_9ENTE</name>
<keyword evidence="1" id="KW-1133">Transmembrane helix</keyword>
<accession>A0A8E7CBH8</accession>
<keyword evidence="1" id="KW-0812">Transmembrane</keyword>
<dbReference type="AlphaFoldDB" id="A0A8E7CBH8"/>
<evidence type="ECO:0000256" key="1">
    <source>
        <dbReference type="SAM" id="Phobius"/>
    </source>
</evidence>
<gene>
    <name evidence="2" type="ORF">KI246_00030</name>
</gene>
<proteinExistence type="predicted"/>
<organism evidence="2">
    <name type="scientific">Enterococcus sp. E1123</name>
    <dbReference type="NCBI Taxonomy" id="2836368"/>
    <lineage>
        <taxon>Bacteria</taxon>
        <taxon>Bacillati</taxon>
        <taxon>Bacillota</taxon>
        <taxon>Bacilli</taxon>
        <taxon>Lactobacillales</taxon>
        <taxon>Enterococcaceae</taxon>
        <taxon>Enterococcus</taxon>
    </lineage>
</organism>
<dbReference type="EMBL" id="CP075560">
    <property type="protein sequence ID" value="QVW15757.1"/>
    <property type="molecule type" value="Genomic_DNA"/>
</dbReference>
<reference evidence="2" key="1">
    <citation type="submission" date="2021-05" db="EMBL/GenBank/DDBJ databases">
        <title>Enterococcus faecalis.</title>
        <authorList>
            <person name="Du X."/>
        </authorList>
    </citation>
    <scope>NUCLEOTIDE SEQUENCE</scope>
    <source>
        <plasmid evidence="2">pE1123</plasmid>
    </source>
</reference>
<dbReference type="RefSeq" id="WP_002365858.1">
    <property type="nucleotide sequence ID" value="NZ_CP075560.1"/>
</dbReference>
<sequence length="75" mass="7757">MDIVTKIITLIGGIIGLVSAVSIMFGVKEIRSGMSNDDPRTLDKGIEKVVVGGAVILAIGGVVAYVITQVGAIRF</sequence>
<evidence type="ECO:0000313" key="2">
    <source>
        <dbReference type="EMBL" id="QVW15757.1"/>
    </source>
</evidence>
<feature type="transmembrane region" description="Helical" evidence="1">
    <location>
        <begin position="6"/>
        <end position="27"/>
    </location>
</feature>
<feature type="transmembrane region" description="Helical" evidence="1">
    <location>
        <begin position="48"/>
        <end position="67"/>
    </location>
</feature>